<reference evidence="6" key="1">
    <citation type="submission" date="2021-07" db="EMBL/GenBank/DDBJ databases">
        <title>Complete genome sequencing of a Clostridium isolate.</title>
        <authorList>
            <person name="Ueki A."/>
            <person name="Tonouchi A."/>
        </authorList>
    </citation>
    <scope>NUCLEOTIDE SEQUENCE [LARGE SCALE GENOMIC DNA]</scope>
    <source>
        <strain evidence="6">C5S11</strain>
    </source>
</reference>
<dbReference type="PANTHER" id="PTHR32089">
    <property type="entry name" value="METHYL-ACCEPTING CHEMOTAXIS PROTEIN MCPB"/>
    <property type="match status" value="1"/>
</dbReference>
<proteinExistence type="predicted"/>
<feature type="transmembrane region" description="Helical" evidence="3">
    <location>
        <begin position="280"/>
        <end position="300"/>
    </location>
</feature>
<keyword evidence="6" id="KW-1185">Reference proteome</keyword>
<evidence type="ECO:0000256" key="1">
    <source>
        <dbReference type="ARBA" id="ARBA00023224"/>
    </source>
</evidence>
<dbReference type="InterPro" id="IPR004089">
    <property type="entry name" value="MCPsignal_dom"/>
</dbReference>
<keyword evidence="3" id="KW-0472">Membrane</keyword>
<dbReference type="PROSITE" id="PS50111">
    <property type="entry name" value="CHEMOTAXIS_TRANSDUC_2"/>
    <property type="match status" value="1"/>
</dbReference>
<dbReference type="SUPFAM" id="SSF58104">
    <property type="entry name" value="Methyl-accepting chemotaxis protein (MCP) signaling domain"/>
    <property type="match status" value="1"/>
</dbReference>
<gene>
    <name evidence="5" type="ORF">psyc5s11_00680</name>
</gene>
<keyword evidence="1 2" id="KW-0807">Transducer</keyword>
<sequence length="664" mass="73515">MKKNVTIGGTLIKKLGILFSVIFIIVVLTIILITKNTLVETKTSTMQRMISDSANLVTQDINKKIVLANSIATNEAIANPNKTFSQKKEFLKEYTNKFNIRSIGIVGKDGYLRSTDGFESDTSKEPQYKILMAGNTYVSTPIFIENTNEQIIFIGVPIIYNYEVVGYLTCTFDSSYLSNSIKDLKYFNLGNSYILDEDGNIIASENIDDVRKKVNIIQNSKENNKLGGLSKIHKKMIAGQSGIGTYDNKTVAYCKIEGTTNWSLAFEINSKEVYKDLVNIIIYILVIAIIATTILITVLYKVGKNLGNRLIYLKNNIDILASGNFNVPIKDEELKKLDEIGSISRSLVKTINSISKVINVMKNDTAVLNNQSVLLEDASEKITLGAKGISIIMHDTAEGNTSQSLEVLTIQEQMESFGENIENMNNNINIAAGISSSIECKLFDNNGEMQKLNGSLNNFSYSFDNFNLVIRDVNDKVSNISNITTTIKSIADQTNLLALNAAIESARAGEAGRGFSVVAEEIRKLSEKTTLSLSEITNVIDEVLAKSKNMIDSTKNMDLEIKEQKEKLNTTMKSTEEMTKLIKDVTLKINQLVTLSEDNNNKKNVILQSIENVSKVSEGLAASTEEISATSDEFKISSSEIESVSRKLINLIEELNSEIGKFTM</sequence>
<dbReference type="CDD" id="cd12912">
    <property type="entry name" value="PDC2_MCP_like"/>
    <property type="match status" value="1"/>
</dbReference>
<organism evidence="5 6">
    <name type="scientific">Clostridium gelidum</name>
    <dbReference type="NCBI Taxonomy" id="704125"/>
    <lineage>
        <taxon>Bacteria</taxon>
        <taxon>Bacillati</taxon>
        <taxon>Bacillota</taxon>
        <taxon>Clostridia</taxon>
        <taxon>Eubacteriales</taxon>
        <taxon>Clostridiaceae</taxon>
        <taxon>Clostridium</taxon>
    </lineage>
</organism>
<feature type="domain" description="Methyl-accepting transducer" evidence="4">
    <location>
        <begin position="378"/>
        <end position="635"/>
    </location>
</feature>
<dbReference type="RefSeq" id="WP_224035718.1">
    <property type="nucleotide sequence ID" value="NZ_AP024849.1"/>
</dbReference>
<dbReference type="SMART" id="SM00283">
    <property type="entry name" value="MA"/>
    <property type="match status" value="1"/>
</dbReference>
<dbReference type="Gene3D" id="3.30.450.20">
    <property type="entry name" value="PAS domain"/>
    <property type="match status" value="1"/>
</dbReference>
<feature type="transmembrane region" description="Helical" evidence="3">
    <location>
        <begin position="12"/>
        <end position="33"/>
    </location>
</feature>
<dbReference type="EMBL" id="AP024849">
    <property type="protein sequence ID" value="BCZ44001.1"/>
    <property type="molecule type" value="Genomic_DNA"/>
</dbReference>
<name>A0ABM7SWQ5_9CLOT</name>
<evidence type="ECO:0000313" key="5">
    <source>
        <dbReference type="EMBL" id="BCZ44001.1"/>
    </source>
</evidence>
<evidence type="ECO:0000256" key="3">
    <source>
        <dbReference type="SAM" id="Phobius"/>
    </source>
</evidence>
<evidence type="ECO:0000256" key="2">
    <source>
        <dbReference type="PROSITE-ProRule" id="PRU00284"/>
    </source>
</evidence>
<dbReference type="Gene3D" id="1.10.287.950">
    <property type="entry name" value="Methyl-accepting chemotaxis protein"/>
    <property type="match status" value="1"/>
</dbReference>
<keyword evidence="3" id="KW-1133">Transmembrane helix</keyword>
<dbReference type="Gene3D" id="6.10.340.10">
    <property type="match status" value="1"/>
</dbReference>
<dbReference type="CDD" id="cd18773">
    <property type="entry name" value="PDC1_HK_sensor"/>
    <property type="match status" value="1"/>
</dbReference>
<dbReference type="Proteomes" id="UP000824633">
    <property type="component" value="Chromosome"/>
</dbReference>
<evidence type="ECO:0000313" key="6">
    <source>
        <dbReference type="Proteomes" id="UP000824633"/>
    </source>
</evidence>
<dbReference type="Pfam" id="PF00015">
    <property type="entry name" value="MCPsignal"/>
    <property type="match status" value="1"/>
</dbReference>
<keyword evidence="3" id="KW-0812">Transmembrane</keyword>
<dbReference type="PANTHER" id="PTHR32089:SF112">
    <property type="entry name" value="LYSOZYME-LIKE PROTEIN-RELATED"/>
    <property type="match status" value="1"/>
</dbReference>
<protein>
    <submittedName>
        <fullName evidence="5">Methyl-accepting chemotaxis protein</fullName>
    </submittedName>
</protein>
<evidence type="ECO:0000259" key="4">
    <source>
        <dbReference type="PROSITE" id="PS50111"/>
    </source>
</evidence>
<accession>A0ABM7SWQ5</accession>